<dbReference type="GO" id="GO:0016747">
    <property type="term" value="F:acyltransferase activity, transferring groups other than amino-acyl groups"/>
    <property type="evidence" value="ECO:0007669"/>
    <property type="project" value="InterPro"/>
</dbReference>
<dbReference type="PROSITE" id="PS51186">
    <property type="entry name" value="GNAT"/>
    <property type="match status" value="1"/>
</dbReference>
<evidence type="ECO:0000313" key="2">
    <source>
        <dbReference type="EMBL" id="QBP42279.1"/>
    </source>
</evidence>
<evidence type="ECO:0000313" key="3">
    <source>
        <dbReference type="Proteomes" id="UP000294292"/>
    </source>
</evidence>
<sequence length="149" mass="16826">MTFKVQRIEDLKKIDVSKLVSESEEEGYRFLTRLVHDYEDGSNTFNKDGEALYGVWEGPEKLVAIGGLNQNSHTDNKDEARLLRFYTLGDARRQGVGSQLLSELVNHAKGKFKKITCRTESAKADAFYRANGFEEAHEAPDTTHVMNLA</sequence>
<dbReference type="AlphaFoldDB" id="A0A4P7A1H6"/>
<dbReference type="OrthoDB" id="9815041at2"/>
<reference evidence="2 3" key="1">
    <citation type="submission" date="2019-03" db="EMBL/GenBank/DDBJ databases">
        <title>Complete genome sequence of Paenisporosarcina antarctica CGMCC 1.6503T.</title>
        <authorList>
            <person name="Rong J.-C."/>
            <person name="Chi N.-Y."/>
            <person name="Zhang Q.-F."/>
        </authorList>
    </citation>
    <scope>NUCLEOTIDE SEQUENCE [LARGE SCALE GENOMIC DNA]</scope>
    <source>
        <strain evidence="2 3">CGMCC 1.6503</strain>
    </source>
</reference>
<keyword evidence="2" id="KW-0808">Transferase</keyword>
<dbReference type="KEGG" id="panc:E2636_14455"/>
<organism evidence="2 3">
    <name type="scientific">Paenisporosarcina antarctica</name>
    <dbReference type="NCBI Taxonomy" id="417367"/>
    <lineage>
        <taxon>Bacteria</taxon>
        <taxon>Bacillati</taxon>
        <taxon>Bacillota</taxon>
        <taxon>Bacilli</taxon>
        <taxon>Bacillales</taxon>
        <taxon>Caryophanaceae</taxon>
        <taxon>Paenisporosarcina</taxon>
    </lineage>
</organism>
<dbReference type="InterPro" id="IPR000182">
    <property type="entry name" value="GNAT_dom"/>
</dbReference>
<feature type="domain" description="N-acetyltransferase" evidence="1">
    <location>
        <begin position="6"/>
        <end position="149"/>
    </location>
</feature>
<accession>A0A4P7A1H6</accession>
<dbReference type="RefSeq" id="WP_134210831.1">
    <property type="nucleotide sequence ID" value="NZ_CP038015.1"/>
</dbReference>
<dbReference type="SUPFAM" id="SSF55729">
    <property type="entry name" value="Acyl-CoA N-acyltransferases (Nat)"/>
    <property type="match status" value="1"/>
</dbReference>
<gene>
    <name evidence="2" type="ORF">E2636_14455</name>
</gene>
<dbReference type="Gene3D" id="3.40.630.30">
    <property type="match status" value="1"/>
</dbReference>
<dbReference type="Proteomes" id="UP000294292">
    <property type="component" value="Chromosome"/>
</dbReference>
<protein>
    <submittedName>
        <fullName evidence="2">N-acetyltransferase</fullName>
    </submittedName>
</protein>
<keyword evidence="3" id="KW-1185">Reference proteome</keyword>
<dbReference type="Pfam" id="PF00583">
    <property type="entry name" value="Acetyltransf_1"/>
    <property type="match status" value="1"/>
</dbReference>
<name>A0A4P7A1H6_9BACL</name>
<dbReference type="InterPro" id="IPR016181">
    <property type="entry name" value="Acyl_CoA_acyltransferase"/>
</dbReference>
<dbReference type="EMBL" id="CP038015">
    <property type="protein sequence ID" value="QBP42279.1"/>
    <property type="molecule type" value="Genomic_DNA"/>
</dbReference>
<proteinExistence type="predicted"/>
<evidence type="ECO:0000259" key="1">
    <source>
        <dbReference type="PROSITE" id="PS51186"/>
    </source>
</evidence>
<dbReference type="CDD" id="cd04301">
    <property type="entry name" value="NAT_SF"/>
    <property type="match status" value="1"/>
</dbReference>